<evidence type="ECO:0000313" key="4">
    <source>
        <dbReference type="Proteomes" id="UP001165080"/>
    </source>
</evidence>
<evidence type="ECO:0000256" key="1">
    <source>
        <dbReference type="SAM" id="Coils"/>
    </source>
</evidence>
<dbReference type="OrthoDB" id="553155at2759"/>
<feature type="region of interest" description="Disordered" evidence="2">
    <location>
        <begin position="563"/>
        <end position="596"/>
    </location>
</feature>
<comment type="caution">
    <text evidence="3">The sequence shown here is derived from an EMBL/GenBank/DDBJ whole genome shotgun (WGS) entry which is preliminary data.</text>
</comment>
<dbReference type="GO" id="GO:0051015">
    <property type="term" value="F:actin filament binding"/>
    <property type="evidence" value="ECO:0007669"/>
    <property type="project" value="TreeGrafter"/>
</dbReference>
<protein>
    <submittedName>
        <fullName evidence="3">Uncharacterized protein</fullName>
    </submittedName>
</protein>
<dbReference type="AlphaFoldDB" id="A0A9W6F8M6"/>
<keyword evidence="4" id="KW-1185">Reference proteome</keyword>
<dbReference type="Gene3D" id="1.10.287.1490">
    <property type="match status" value="1"/>
</dbReference>
<feature type="compositionally biased region" description="Acidic residues" evidence="2">
    <location>
        <begin position="270"/>
        <end position="281"/>
    </location>
</feature>
<feature type="region of interest" description="Disordered" evidence="2">
    <location>
        <begin position="230"/>
        <end position="306"/>
    </location>
</feature>
<name>A0A9W6F8M6_9CHLO</name>
<dbReference type="PANTHER" id="PTHR45615:SF40">
    <property type="entry name" value="MYOSIN HEAVY CHAIN, NON-MUSCLE"/>
    <property type="match status" value="1"/>
</dbReference>
<accession>A0A9W6F8M6</accession>
<evidence type="ECO:0000256" key="2">
    <source>
        <dbReference type="SAM" id="MobiDB-lite"/>
    </source>
</evidence>
<gene>
    <name evidence="3" type="primary">PLEST010784</name>
    <name evidence="3" type="ORF">PLESTB_001621300</name>
</gene>
<feature type="compositionally biased region" description="Low complexity" evidence="2">
    <location>
        <begin position="237"/>
        <end position="260"/>
    </location>
</feature>
<feature type="coiled-coil region" evidence="1">
    <location>
        <begin position="520"/>
        <end position="547"/>
    </location>
</feature>
<dbReference type="Proteomes" id="UP001165080">
    <property type="component" value="Unassembled WGS sequence"/>
</dbReference>
<dbReference type="GO" id="GO:0016460">
    <property type="term" value="C:myosin II complex"/>
    <property type="evidence" value="ECO:0007669"/>
    <property type="project" value="TreeGrafter"/>
</dbReference>
<dbReference type="PANTHER" id="PTHR45615">
    <property type="entry name" value="MYOSIN HEAVY CHAIN, NON-MUSCLE"/>
    <property type="match status" value="1"/>
</dbReference>
<proteinExistence type="predicted"/>
<dbReference type="GO" id="GO:0000146">
    <property type="term" value="F:microfilament motor activity"/>
    <property type="evidence" value="ECO:0007669"/>
    <property type="project" value="TreeGrafter"/>
</dbReference>
<dbReference type="GO" id="GO:0005737">
    <property type="term" value="C:cytoplasm"/>
    <property type="evidence" value="ECO:0007669"/>
    <property type="project" value="TreeGrafter"/>
</dbReference>
<feature type="compositionally biased region" description="Basic and acidic residues" evidence="2">
    <location>
        <begin position="296"/>
        <end position="306"/>
    </location>
</feature>
<feature type="compositionally biased region" description="Low complexity" evidence="2">
    <location>
        <begin position="282"/>
        <end position="295"/>
    </location>
</feature>
<dbReference type="EMBL" id="BRXU01000035">
    <property type="protein sequence ID" value="GLC60507.1"/>
    <property type="molecule type" value="Genomic_DNA"/>
</dbReference>
<reference evidence="3 4" key="1">
    <citation type="journal article" date="2023" name="Commun. Biol.">
        <title>Reorganization of the ancestral sex-determining regions during the evolution of trioecy in Pleodorina starrii.</title>
        <authorList>
            <person name="Takahashi K."/>
            <person name="Suzuki S."/>
            <person name="Kawai-Toyooka H."/>
            <person name="Yamamoto K."/>
            <person name="Hamaji T."/>
            <person name="Ootsuki R."/>
            <person name="Yamaguchi H."/>
            <person name="Kawachi M."/>
            <person name="Higashiyama T."/>
            <person name="Nozaki H."/>
        </authorList>
    </citation>
    <scope>NUCLEOTIDE SEQUENCE [LARGE SCALE GENOMIC DNA]</scope>
    <source>
        <strain evidence="3 4">NIES-4479</strain>
    </source>
</reference>
<dbReference type="GO" id="GO:0032982">
    <property type="term" value="C:myosin filament"/>
    <property type="evidence" value="ECO:0007669"/>
    <property type="project" value="TreeGrafter"/>
</dbReference>
<evidence type="ECO:0000313" key="3">
    <source>
        <dbReference type="EMBL" id="GLC60507.1"/>
    </source>
</evidence>
<keyword evidence="1" id="KW-0175">Coiled coil</keyword>
<organism evidence="3 4">
    <name type="scientific">Pleodorina starrii</name>
    <dbReference type="NCBI Taxonomy" id="330485"/>
    <lineage>
        <taxon>Eukaryota</taxon>
        <taxon>Viridiplantae</taxon>
        <taxon>Chlorophyta</taxon>
        <taxon>core chlorophytes</taxon>
        <taxon>Chlorophyceae</taxon>
        <taxon>CS clade</taxon>
        <taxon>Chlamydomonadales</taxon>
        <taxon>Volvocaceae</taxon>
        <taxon>Pleodorina</taxon>
    </lineage>
</organism>
<sequence>MEAAQPVPCRSDDPASFPELFVLSSSSDGSKGGVLCGSQALRLMYPTEVQHLDASGARSTPVQLFGLVGGQEQGYDVILRSKGGGFCLHGGSMQQLKNDLAVEDGKQLHVAVLPSGHKVEGLLGPTMKPPFKAQLLDPRAVPEAATEGSCDLRNAELVRRHQATTWHATNLGKWLVQQRAEKGDFVRLWAVEGSTAAAQQQQGNQQQPLVIKVYVRLEAAEATTATAAAGAGGGAAAGDPAAGQPPQQLQQQQPQQGQQGQRRRQQEVIDLADDSDDEGEEQQQQQLAAQAGSSQAERRARKEARGQLDELQAELEAERRARKEVRGQLDELQADLEAERSARHEARGQLDELQADLEAERRARKEVRGQLDELQADLEAERSARHEARGQLDELQADLEAERRARKEVRGQLDELQDIRAKLEATINSLKSSQEITARELVDRQGQLRELESRAEKQHEEAQHYKQEAERAACEMASLRTELDQAHAAATAADAKVAQLSSMVANYEATCKELDMTMQVALAKARATGLEEQVAHLQDELAVAQGLQEQVGRVPGAESCSRYRIFNGGSQDTELSSTKERHSKKGYPPSDTHTMD</sequence>